<reference evidence="2 3" key="1">
    <citation type="submission" date="2023-03" db="EMBL/GenBank/DDBJ databases">
        <title>WGS of Gossypium arboreum.</title>
        <authorList>
            <person name="Yu D."/>
        </authorList>
    </citation>
    <scope>NUCLEOTIDE SEQUENCE [LARGE SCALE GENOMIC DNA]</scope>
    <source>
        <tissue evidence="2">Leaf</tissue>
    </source>
</reference>
<protein>
    <submittedName>
        <fullName evidence="2">Uncharacterized protein</fullName>
    </submittedName>
</protein>
<keyword evidence="3" id="KW-1185">Reference proteome</keyword>
<proteinExistence type="predicted"/>
<name>A0ABR0QKR5_GOSAR</name>
<sequence>MAVVNRIKLLGEEFTDSKVIEKVITLPEGYELKISSLEDSRDLSTISLSKLINAMYAQEQKSAGKKGWIKKKEDRLRDGGKEENPPDLTTKRQMTQRVEKMTKVEGKDKDEGFDDLPAKSIRPVVETYHKCDLALLEHTIFEEVEQKINIGVCCKMVKKECCKLVTHAITSSRIKCELVSSPKCKLRTQ</sequence>
<accession>A0ABR0QKR5</accession>
<organism evidence="2 3">
    <name type="scientific">Gossypium arboreum</name>
    <name type="common">Tree cotton</name>
    <name type="synonym">Gossypium nanking</name>
    <dbReference type="NCBI Taxonomy" id="29729"/>
    <lineage>
        <taxon>Eukaryota</taxon>
        <taxon>Viridiplantae</taxon>
        <taxon>Streptophyta</taxon>
        <taxon>Embryophyta</taxon>
        <taxon>Tracheophyta</taxon>
        <taxon>Spermatophyta</taxon>
        <taxon>Magnoliopsida</taxon>
        <taxon>eudicotyledons</taxon>
        <taxon>Gunneridae</taxon>
        <taxon>Pentapetalae</taxon>
        <taxon>rosids</taxon>
        <taxon>malvids</taxon>
        <taxon>Malvales</taxon>
        <taxon>Malvaceae</taxon>
        <taxon>Malvoideae</taxon>
        <taxon>Gossypium</taxon>
    </lineage>
</organism>
<evidence type="ECO:0000313" key="2">
    <source>
        <dbReference type="EMBL" id="KAK5839911.1"/>
    </source>
</evidence>
<evidence type="ECO:0000256" key="1">
    <source>
        <dbReference type="SAM" id="MobiDB-lite"/>
    </source>
</evidence>
<feature type="region of interest" description="Disordered" evidence="1">
    <location>
        <begin position="66"/>
        <end position="100"/>
    </location>
</feature>
<dbReference type="Proteomes" id="UP001358586">
    <property type="component" value="Chromosome 3"/>
</dbReference>
<feature type="compositionally biased region" description="Basic and acidic residues" evidence="1">
    <location>
        <begin position="70"/>
        <end position="84"/>
    </location>
</feature>
<dbReference type="EMBL" id="JARKNE010000003">
    <property type="protein sequence ID" value="KAK5839911.1"/>
    <property type="molecule type" value="Genomic_DNA"/>
</dbReference>
<gene>
    <name evidence="2" type="ORF">PVK06_008766</name>
</gene>
<comment type="caution">
    <text evidence="2">The sequence shown here is derived from an EMBL/GenBank/DDBJ whole genome shotgun (WGS) entry which is preliminary data.</text>
</comment>
<evidence type="ECO:0000313" key="3">
    <source>
        <dbReference type="Proteomes" id="UP001358586"/>
    </source>
</evidence>
<dbReference type="PANTHER" id="PTHR35317">
    <property type="entry name" value="OS04G0629600 PROTEIN"/>
    <property type="match status" value="1"/>
</dbReference>
<dbReference type="PANTHER" id="PTHR35317:SF31">
    <property type="entry name" value="DUF4219 DOMAIN-CONTAINING PROTEIN"/>
    <property type="match status" value="1"/>
</dbReference>